<evidence type="ECO:0000256" key="2">
    <source>
        <dbReference type="ARBA" id="ARBA00022679"/>
    </source>
</evidence>
<evidence type="ECO:0000256" key="1">
    <source>
        <dbReference type="ARBA" id="ARBA00012417"/>
    </source>
</evidence>
<dbReference type="Pfam" id="PF21694">
    <property type="entry name" value="DNA_pol3_delta_C"/>
    <property type="match status" value="1"/>
</dbReference>
<dbReference type="GO" id="GO:0003887">
    <property type="term" value="F:DNA-directed DNA polymerase activity"/>
    <property type="evidence" value="ECO:0007669"/>
    <property type="project" value="UniProtKB-KW"/>
</dbReference>
<dbReference type="GO" id="GO:0006261">
    <property type="term" value="P:DNA-templated DNA replication"/>
    <property type="evidence" value="ECO:0007669"/>
    <property type="project" value="TreeGrafter"/>
</dbReference>
<evidence type="ECO:0000256" key="4">
    <source>
        <dbReference type="ARBA" id="ARBA00022705"/>
    </source>
</evidence>
<dbReference type="InterPro" id="IPR048466">
    <property type="entry name" value="DNA_pol3_delta-like_C"/>
</dbReference>
<gene>
    <name evidence="9" type="ORF">ALMA_0661</name>
</gene>
<dbReference type="Gene3D" id="1.20.272.10">
    <property type="match status" value="1"/>
</dbReference>
<dbReference type="PANTHER" id="PTHR34388">
    <property type="entry name" value="DNA POLYMERASE III SUBUNIT DELTA"/>
    <property type="match status" value="1"/>
</dbReference>
<dbReference type="GO" id="GO:0009360">
    <property type="term" value="C:DNA polymerase III complex"/>
    <property type="evidence" value="ECO:0007669"/>
    <property type="project" value="TreeGrafter"/>
</dbReference>
<dbReference type="InterPro" id="IPR027417">
    <property type="entry name" value="P-loop_NTPase"/>
</dbReference>
<proteinExistence type="inferred from homology"/>
<dbReference type="EC" id="2.7.7.7" evidence="1"/>
<accession>A0A261F504</accession>
<dbReference type="AlphaFoldDB" id="A0A261F504"/>
<comment type="catalytic activity">
    <reaction evidence="7">
        <text>DNA(n) + a 2'-deoxyribonucleoside 5'-triphosphate = DNA(n+1) + diphosphate</text>
        <dbReference type="Rhea" id="RHEA:22508"/>
        <dbReference type="Rhea" id="RHEA-COMP:17339"/>
        <dbReference type="Rhea" id="RHEA-COMP:17340"/>
        <dbReference type="ChEBI" id="CHEBI:33019"/>
        <dbReference type="ChEBI" id="CHEBI:61560"/>
        <dbReference type="ChEBI" id="CHEBI:173112"/>
        <dbReference type="EC" id="2.7.7.7"/>
    </reaction>
</comment>
<dbReference type="Proteomes" id="UP000243657">
    <property type="component" value="Unassembled WGS sequence"/>
</dbReference>
<dbReference type="GO" id="GO:0003677">
    <property type="term" value="F:DNA binding"/>
    <property type="evidence" value="ECO:0007669"/>
    <property type="project" value="InterPro"/>
</dbReference>
<evidence type="ECO:0000313" key="10">
    <source>
        <dbReference type="Proteomes" id="UP000243657"/>
    </source>
</evidence>
<reference evidence="9 10" key="1">
    <citation type="journal article" date="2017" name="BMC Genomics">
        <title>Comparative genomic and phylogenomic analyses of the Bifidobacteriaceae family.</title>
        <authorList>
            <person name="Lugli G.A."/>
            <person name="Milani C."/>
            <person name="Turroni F."/>
            <person name="Duranti S."/>
            <person name="Mancabelli L."/>
            <person name="Mangifesta M."/>
            <person name="Ferrario C."/>
            <person name="Modesto M."/>
            <person name="Mattarelli P."/>
            <person name="Jiri K."/>
            <person name="van Sinderen D."/>
            <person name="Ventura M."/>
        </authorList>
    </citation>
    <scope>NUCLEOTIDE SEQUENCE [LARGE SCALE GENOMIC DNA]</scope>
    <source>
        <strain evidence="9 10">DSM 24762</strain>
    </source>
</reference>
<name>A0A261F504_9BIFI</name>
<organism evidence="9 10">
    <name type="scientific">Alloscardovia macacae</name>
    <dbReference type="NCBI Taxonomy" id="1160091"/>
    <lineage>
        <taxon>Bacteria</taxon>
        <taxon>Bacillati</taxon>
        <taxon>Actinomycetota</taxon>
        <taxon>Actinomycetes</taxon>
        <taxon>Bifidobacteriales</taxon>
        <taxon>Bifidobacteriaceae</taxon>
        <taxon>Alloscardovia</taxon>
    </lineage>
</organism>
<keyword evidence="4" id="KW-0235">DNA replication</keyword>
<keyword evidence="2" id="KW-0808">Transferase</keyword>
<evidence type="ECO:0000256" key="5">
    <source>
        <dbReference type="ARBA" id="ARBA00022932"/>
    </source>
</evidence>
<keyword evidence="5" id="KW-0239">DNA-directed DNA polymerase</keyword>
<dbReference type="SUPFAM" id="SSF48019">
    <property type="entry name" value="post-AAA+ oligomerization domain-like"/>
    <property type="match status" value="1"/>
</dbReference>
<dbReference type="Gene3D" id="3.40.50.300">
    <property type="entry name" value="P-loop containing nucleotide triphosphate hydrolases"/>
    <property type="match status" value="1"/>
</dbReference>
<feature type="domain" description="DNA polymerase III delta subunit-like C-terminal" evidence="8">
    <location>
        <begin position="202"/>
        <end position="311"/>
    </location>
</feature>
<dbReference type="RefSeq" id="WP_094726362.1">
    <property type="nucleotide sequence ID" value="NZ_JBHLWS010000013.1"/>
</dbReference>
<dbReference type="PANTHER" id="PTHR34388:SF1">
    <property type="entry name" value="DNA POLYMERASE III SUBUNIT DELTA"/>
    <property type="match status" value="1"/>
</dbReference>
<dbReference type="EMBL" id="MWWT01000005">
    <property type="protein sequence ID" value="OZG54200.1"/>
    <property type="molecule type" value="Genomic_DNA"/>
</dbReference>
<evidence type="ECO:0000313" key="9">
    <source>
        <dbReference type="EMBL" id="OZG54200.1"/>
    </source>
</evidence>
<evidence type="ECO:0000256" key="6">
    <source>
        <dbReference type="ARBA" id="ARBA00034754"/>
    </source>
</evidence>
<dbReference type="InterPro" id="IPR008921">
    <property type="entry name" value="DNA_pol3_clamp-load_cplx_C"/>
</dbReference>
<keyword evidence="10" id="KW-1185">Reference proteome</keyword>
<dbReference type="NCBIfam" id="TIGR01128">
    <property type="entry name" value="holA"/>
    <property type="match status" value="1"/>
</dbReference>
<protein>
    <recommendedName>
        <fullName evidence="1">DNA-directed DNA polymerase</fullName>
        <ecNumber evidence="1">2.7.7.7</ecNumber>
    </recommendedName>
</protein>
<keyword evidence="3" id="KW-0548">Nucleotidyltransferase</keyword>
<sequence length="328" mass="35046">MGSSAVYVVNGGDEYLNGQMLSKLLHDMSAELPDMERMDLDAGSASAYDFIEAASPSLFSDGAIVLVDNLENCSDSLSDALEQFSLEHKNRTRGDSVVICRKNPGQKGMGHVNRLKKAGANIISVPQLKNDRDYKSFITGECERYGRFMTADAIVLLTGVLSGQTGAMAAMCHQLCMDFDENPITAQTVSLYMLNNPQVTGFAVADKALAGNVAGAVVDMRNAVAQGIAEIAILGALASNLRSIAKVAAVESGQVSKDDAHMTNTWVYNKAKAHLRGWTSTGLGRAIQMCAWADEQCKTSGTDPLYAVEKTIECIASQGRVTVEGMNT</sequence>
<comment type="caution">
    <text evidence="9">The sequence shown here is derived from an EMBL/GenBank/DDBJ whole genome shotgun (WGS) entry which is preliminary data.</text>
</comment>
<evidence type="ECO:0000256" key="3">
    <source>
        <dbReference type="ARBA" id="ARBA00022695"/>
    </source>
</evidence>
<evidence type="ECO:0000256" key="7">
    <source>
        <dbReference type="ARBA" id="ARBA00049244"/>
    </source>
</evidence>
<dbReference type="InterPro" id="IPR005790">
    <property type="entry name" value="DNA_polIII_delta"/>
</dbReference>
<evidence type="ECO:0000259" key="8">
    <source>
        <dbReference type="Pfam" id="PF21694"/>
    </source>
</evidence>
<comment type="similarity">
    <text evidence="6">Belongs to the DNA polymerase HolA subunit family.</text>
</comment>